<dbReference type="InterPro" id="IPR003594">
    <property type="entry name" value="HATPase_dom"/>
</dbReference>
<feature type="domain" description="Histidine kinase" evidence="7">
    <location>
        <begin position="586"/>
        <end position="801"/>
    </location>
</feature>
<dbReference type="CDD" id="cd17580">
    <property type="entry name" value="REC_2_DhkD-like"/>
    <property type="match status" value="1"/>
</dbReference>
<evidence type="ECO:0000259" key="9">
    <source>
        <dbReference type="PROSITE" id="PS50112"/>
    </source>
</evidence>
<dbReference type="PROSITE" id="PS50113">
    <property type="entry name" value="PAC"/>
    <property type="match status" value="2"/>
</dbReference>
<feature type="domain" description="PAC" evidence="10">
    <location>
        <begin position="226"/>
        <end position="278"/>
    </location>
</feature>
<dbReference type="SMART" id="SM00448">
    <property type="entry name" value="REC"/>
    <property type="match status" value="1"/>
</dbReference>
<feature type="domain" description="PAS" evidence="9">
    <location>
        <begin position="275"/>
        <end position="346"/>
    </location>
</feature>
<dbReference type="InterPro" id="IPR036097">
    <property type="entry name" value="HisK_dim/P_sf"/>
</dbReference>
<dbReference type="InterPro" id="IPR011006">
    <property type="entry name" value="CheY-like_superfamily"/>
</dbReference>
<dbReference type="Gene3D" id="3.30.450.40">
    <property type="match status" value="1"/>
</dbReference>
<dbReference type="SUPFAM" id="SSF55785">
    <property type="entry name" value="PYP-like sensor domain (PAS domain)"/>
    <property type="match status" value="2"/>
</dbReference>
<comment type="catalytic activity">
    <reaction evidence="1">
        <text>ATP + protein L-histidine = ADP + protein N-phospho-L-histidine.</text>
        <dbReference type="EC" id="2.7.13.3"/>
    </reaction>
</comment>
<accession>A0A518E4X8</accession>
<evidence type="ECO:0000256" key="4">
    <source>
        <dbReference type="ARBA" id="ARBA00022679"/>
    </source>
</evidence>
<dbReference type="EMBL" id="CP036433">
    <property type="protein sequence ID" value="QDU99142.1"/>
    <property type="molecule type" value="Genomic_DNA"/>
</dbReference>
<dbReference type="Gene3D" id="3.40.50.2300">
    <property type="match status" value="1"/>
</dbReference>
<evidence type="ECO:0000256" key="5">
    <source>
        <dbReference type="ARBA" id="ARBA00022777"/>
    </source>
</evidence>
<feature type="domain" description="Response regulatory" evidence="8">
    <location>
        <begin position="820"/>
        <end position="937"/>
    </location>
</feature>
<dbReference type="Pfam" id="PF13426">
    <property type="entry name" value="PAS_9"/>
    <property type="match status" value="2"/>
</dbReference>
<dbReference type="Gene3D" id="1.10.287.130">
    <property type="match status" value="1"/>
</dbReference>
<feature type="domain" description="PAS" evidence="9">
    <location>
        <begin position="148"/>
        <end position="221"/>
    </location>
</feature>
<gene>
    <name evidence="11" type="primary">luxQ_7</name>
    <name evidence="11" type="ORF">Pla8534_70540</name>
</gene>
<evidence type="ECO:0000256" key="3">
    <source>
        <dbReference type="ARBA" id="ARBA00022553"/>
    </source>
</evidence>
<dbReference type="Proteomes" id="UP000317648">
    <property type="component" value="Chromosome"/>
</dbReference>
<evidence type="ECO:0000313" key="12">
    <source>
        <dbReference type="Proteomes" id="UP000317648"/>
    </source>
</evidence>
<dbReference type="PROSITE" id="PS50112">
    <property type="entry name" value="PAS"/>
    <property type="match status" value="2"/>
</dbReference>
<dbReference type="SUPFAM" id="SSF52172">
    <property type="entry name" value="CheY-like"/>
    <property type="match status" value="1"/>
</dbReference>
<dbReference type="PRINTS" id="PR00344">
    <property type="entry name" value="BCTRLSENSOR"/>
</dbReference>
<reference evidence="11 12" key="1">
    <citation type="submission" date="2019-02" db="EMBL/GenBank/DDBJ databases">
        <title>Deep-cultivation of Planctomycetes and their phenomic and genomic characterization uncovers novel biology.</title>
        <authorList>
            <person name="Wiegand S."/>
            <person name="Jogler M."/>
            <person name="Boedeker C."/>
            <person name="Pinto D."/>
            <person name="Vollmers J."/>
            <person name="Rivas-Marin E."/>
            <person name="Kohn T."/>
            <person name="Peeters S.H."/>
            <person name="Heuer A."/>
            <person name="Rast P."/>
            <person name="Oberbeckmann S."/>
            <person name="Bunk B."/>
            <person name="Jeske O."/>
            <person name="Meyerdierks A."/>
            <person name="Storesund J.E."/>
            <person name="Kallscheuer N."/>
            <person name="Luecker S."/>
            <person name="Lage O.M."/>
            <person name="Pohl T."/>
            <person name="Merkel B.J."/>
            <person name="Hornburger P."/>
            <person name="Mueller R.-W."/>
            <person name="Bruemmer F."/>
            <person name="Labrenz M."/>
            <person name="Spormann A.M."/>
            <person name="Op den Camp H."/>
            <person name="Overmann J."/>
            <person name="Amann R."/>
            <person name="Jetten M.S.M."/>
            <person name="Mascher T."/>
            <person name="Medema M.H."/>
            <person name="Devos D.P."/>
            <person name="Kaster A.-K."/>
            <person name="Ovreas L."/>
            <person name="Rohde M."/>
            <person name="Galperin M.Y."/>
            <person name="Jogler C."/>
        </authorList>
    </citation>
    <scope>NUCLEOTIDE SEQUENCE [LARGE SCALE GENOMIC DNA]</scope>
    <source>
        <strain evidence="11 12">Pla85_3_4</strain>
    </source>
</reference>
<sequence length="942" mass="103762">MTPEQFVSVANLFAEAALLTTSEGIIRAGNRRFLGLGFSTTSIVGKPLSLLAVNPADEVQAYLRTCARNREPMLGALELKTNSGETIVCRCDGARVDQDPQSGEKQLLIRFARREISTTRFSMVNRKIDELTEEIRRRRQLQRELFSQQESWRTTLASIGDGVIVTDVDGLITFMNPVAEALTGWPQAEAVGQPLTTVFQIVNESHRRPVDNPALRALRDGTIVGLANHTILISRHGAERPIDDSAAPIREPDGRVVGAVLVFRDVSRSREAEQQQRRLAALVDSSDDAILGQSLGGRITDWNAGAERMYGMTAEEAIGQSMFSLLTPPEHQDALRHALDRVSQQSRGEHLETVRRHRDGRLVPVSVRLSPLRDAYGVVQGVSSIERDITDRKRMEGTLKFLAEASKSLASLVDLKSTLELIAQLAVPDFCDWCAVDMVDPDGRLQRLAAAHIDPAKADLPQDFYRRYPPRVDAPRGSTHTLRTGEAELVYEVTEQMLLEAAHNDEHLQILRTLNPRSFMCVPLEVQSRIFGTITFVAADSGRRYGDDDLAMAKDLAHRAAIAIENAQLYQELRQADKRKDEFLAMLAHELRNPLAPIRSGLDLLALEGDSNLETIELMQGQVEHVVRLVDDLLDVSRIMQGKVELRRETVDLASLVKRSVETVRPAMVAQQQQLTVTQASHPIWLHADPVRLVQVIENLLNNACKYTNSGGRIELLVVADDHQAKVQVRDTGIGMDRDLLPRVFDLFTQSSRSLDRAQGGLGIGLTLVQKLVELHGGEVTADSAGPGLGSTFQVLLPVVSSQSPDAKKVVVGSSLHCRSILAVDDNIGAARLLTMLLQKLGDHTVEMAHDGPTALAKATQSRPEIVLLDIGLPGMNGYEVARSLRAQPDFDTVLLVALTGYGQKEDMAKSQQAGFDLHLVKPPSIDQIREVLAHPKLARPE</sequence>
<dbReference type="InterPro" id="IPR013767">
    <property type="entry name" value="PAS_fold"/>
</dbReference>
<dbReference type="InterPro" id="IPR001610">
    <property type="entry name" value="PAC"/>
</dbReference>
<dbReference type="SMART" id="SM00091">
    <property type="entry name" value="PAS"/>
    <property type="match status" value="2"/>
</dbReference>
<dbReference type="InterPro" id="IPR001789">
    <property type="entry name" value="Sig_transdc_resp-reg_receiver"/>
</dbReference>
<evidence type="ECO:0000256" key="2">
    <source>
        <dbReference type="ARBA" id="ARBA00012438"/>
    </source>
</evidence>
<dbReference type="SUPFAM" id="SSF55874">
    <property type="entry name" value="ATPase domain of HSP90 chaperone/DNA topoisomerase II/histidine kinase"/>
    <property type="match status" value="1"/>
</dbReference>
<dbReference type="InterPro" id="IPR036890">
    <property type="entry name" value="HATPase_C_sf"/>
</dbReference>
<dbReference type="GO" id="GO:0006355">
    <property type="term" value="P:regulation of DNA-templated transcription"/>
    <property type="evidence" value="ECO:0007669"/>
    <property type="project" value="InterPro"/>
</dbReference>
<proteinExistence type="predicted"/>
<dbReference type="InterPro" id="IPR003661">
    <property type="entry name" value="HisK_dim/P_dom"/>
</dbReference>
<dbReference type="Gene3D" id="3.30.450.20">
    <property type="entry name" value="PAS domain"/>
    <property type="match status" value="2"/>
</dbReference>
<evidence type="ECO:0000256" key="1">
    <source>
        <dbReference type="ARBA" id="ARBA00000085"/>
    </source>
</evidence>
<keyword evidence="3 6" id="KW-0597">Phosphoprotein</keyword>
<dbReference type="Pfam" id="PF00989">
    <property type="entry name" value="PAS"/>
    <property type="match status" value="1"/>
</dbReference>
<feature type="modified residue" description="4-aspartylphosphate" evidence="6">
    <location>
        <position position="870"/>
    </location>
</feature>
<dbReference type="Pfam" id="PF00512">
    <property type="entry name" value="HisKA"/>
    <property type="match status" value="1"/>
</dbReference>
<dbReference type="InterPro" id="IPR004358">
    <property type="entry name" value="Sig_transdc_His_kin-like_C"/>
</dbReference>
<dbReference type="PANTHER" id="PTHR43547">
    <property type="entry name" value="TWO-COMPONENT HISTIDINE KINASE"/>
    <property type="match status" value="1"/>
</dbReference>
<evidence type="ECO:0000313" key="11">
    <source>
        <dbReference type="EMBL" id="QDU99142.1"/>
    </source>
</evidence>
<dbReference type="KEGG" id="lcre:Pla8534_70540"/>
<dbReference type="NCBIfam" id="TIGR00229">
    <property type="entry name" value="sensory_box"/>
    <property type="match status" value="2"/>
</dbReference>
<evidence type="ECO:0000259" key="7">
    <source>
        <dbReference type="PROSITE" id="PS50109"/>
    </source>
</evidence>
<dbReference type="GO" id="GO:0000155">
    <property type="term" value="F:phosphorelay sensor kinase activity"/>
    <property type="evidence" value="ECO:0007669"/>
    <property type="project" value="InterPro"/>
</dbReference>
<dbReference type="Pfam" id="PF00072">
    <property type="entry name" value="Response_reg"/>
    <property type="match status" value="1"/>
</dbReference>
<keyword evidence="12" id="KW-1185">Reference proteome</keyword>
<dbReference type="SMART" id="SM00086">
    <property type="entry name" value="PAC"/>
    <property type="match status" value="2"/>
</dbReference>
<dbReference type="CDD" id="cd00082">
    <property type="entry name" value="HisKA"/>
    <property type="match status" value="1"/>
</dbReference>
<evidence type="ECO:0000256" key="6">
    <source>
        <dbReference type="PROSITE-ProRule" id="PRU00169"/>
    </source>
</evidence>
<dbReference type="PANTHER" id="PTHR43547:SF2">
    <property type="entry name" value="HYBRID SIGNAL TRANSDUCTION HISTIDINE KINASE C"/>
    <property type="match status" value="1"/>
</dbReference>
<dbReference type="SMART" id="SM00065">
    <property type="entry name" value="GAF"/>
    <property type="match status" value="1"/>
</dbReference>
<keyword evidence="5 11" id="KW-0418">Kinase</keyword>
<evidence type="ECO:0000259" key="8">
    <source>
        <dbReference type="PROSITE" id="PS50110"/>
    </source>
</evidence>
<keyword evidence="4 11" id="KW-0808">Transferase</keyword>
<dbReference type="InterPro" id="IPR029016">
    <property type="entry name" value="GAF-like_dom_sf"/>
</dbReference>
<organism evidence="11 12">
    <name type="scientific">Lignipirellula cremea</name>
    <dbReference type="NCBI Taxonomy" id="2528010"/>
    <lineage>
        <taxon>Bacteria</taxon>
        <taxon>Pseudomonadati</taxon>
        <taxon>Planctomycetota</taxon>
        <taxon>Planctomycetia</taxon>
        <taxon>Pirellulales</taxon>
        <taxon>Pirellulaceae</taxon>
        <taxon>Lignipirellula</taxon>
    </lineage>
</organism>
<dbReference type="AlphaFoldDB" id="A0A518E4X8"/>
<feature type="domain" description="PAC" evidence="10">
    <location>
        <begin position="349"/>
        <end position="401"/>
    </location>
</feature>
<protein>
    <recommendedName>
        <fullName evidence="2">histidine kinase</fullName>
        <ecNumber evidence="2">2.7.13.3</ecNumber>
    </recommendedName>
</protein>
<name>A0A518E4X8_9BACT</name>
<dbReference type="FunFam" id="3.30.565.10:FF:000006">
    <property type="entry name" value="Sensor histidine kinase WalK"/>
    <property type="match status" value="1"/>
</dbReference>
<evidence type="ECO:0000259" key="10">
    <source>
        <dbReference type="PROSITE" id="PS50113"/>
    </source>
</evidence>
<dbReference type="SMART" id="SM00387">
    <property type="entry name" value="HATPase_c"/>
    <property type="match status" value="1"/>
</dbReference>
<dbReference type="PROSITE" id="PS50109">
    <property type="entry name" value="HIS_KIN"/>
    <property type="match status" value="1"/>
</dbReference>
<dbReference type="InterPro" id="IPR035965">
    <property type="entry name" value="PAS-like_dom_sf"/>
</dbReference>
<dbReference type="InterPro" id="IPR000700">
    <property type="entry name" value="PAS-assoc_C"/>
</dbReference>
<dbReference type="Pfam" id="PF01590">
    <property type="entry name" value="GAF"/>
    <property type="match status" value="1"/>
</dbReference>
<dbReference type="SMART" id="SM00388">
    <property type="entry name" value="HisKA"/>
    <property type="match status" value="1"/>
</dbReference>
<dbReference type="InterPro" id="IPR000014">
    <property type="entry name" value="PAS"/>
</dbReference>
<dbReference type="OrthoDB" id="3272385at2"/>
<dbReference type="Pfam" id="PF02518">
    <property type="entry name" value="HATPase_c"/>
    <property type="match status" value="1"/>
</dbReference>
<dbReference type="RefSeq" id="WP_145058924.1">
    <property type="nucleotide sequence ID" value="NZ_CP036433.1"/>
</dbReference>
<dbReference type="InterPro" id="IPR005467">
    <property type="entry name" value="His_kinase_dom"/>
</dbReference>
<dbReference type="PROSITE" id="PS50110">
    <property type="entry name" value="RESPONSE_REGULATORY"/>
    <property type="match status" value="1"/>
</dbReference>
<dbReference type="CDD" id="cd00130">
    <property type="entry name" value="PAS"/>
    <property type="match status" value="2"/>
</dbReference>
<dbReference type="SUPFAM" id="SSF55781">
    <property type="entry name" value="GAF domain-like"/>
    <property type="match status" value="1"/>
</dbReference>
<dbReference type="Gene3D" id="3.30.565.10">
    <property type="entry name" value="Histidine kinase-like ATPase, C-terminal domain"/>
    <property type="match status" value="1"/>
</dbReference>
<dbReference type="SUPFAM" id="SSF47384">
    <property type="entry name" value="Homodimeric domain of signal transducing histidine kinase"/>
    <property type="match status" value="1"/>
</dbReference>
<dbReference type="InterPro" id="IPR003018">
    <property type="entry name" value="GAF"/>
</dbReference>
<dbReference type="EC" id="2.7.13.3" evidence="2"/>